<organism evidence="2 3">
    <name type="scientific">Trifolium medium</name>
    <dbReference type="NCBI Taxonomy" id="97028"/>
    <lineage>
        <taxon>Eukaryota</taxon>
        <taxon>Viridiplantae</taxon>
        <taxon>Streptophyta</taxon>
        <taxon>Embryophyta</taxon>
        <taxon>Tracheophyta</taxon>
        <taxon>Spermatophyta</taxon>
        <taxon>Magnoliopsida</taxon>
        <taxon>eudicotyledons</taxon>
        <taxon>Gunneridae</taxon>
        <taxon>Pentapetalae</taxon>
        <taxon>rosids</taxon>
        <taxon>fabids</taxon>
        <taxon>Fabales</taxon>
        <taxon>Fabaceae</taxon>
        <taxon>Papilionoideae</taxon>
        <taxon>50 kb inversion clade</taxon>
        <taxon>NPAAA clade</taxon>
        <taxon>Hologalegina</taxon>
        <taxon>IRL clade</taxon>
        <taxon>Trifolieae</taxon>
        <taxon>Trifolium</taxon>
    </lineage>
</organism>
<keyword evidence="3" id="KW-1185">Reference proteome</keyword>
<evidence type="ECO:0000313" key="3">
    <source>
        <dbReference type="Proteomes" id="UP000265520"/>
    </source>
</evidence>
<dbReference type="AlphaFoldDB" id="A0A392V4Q6"/>
<evidence type="ECO:0000313" key="2">
    <source>
        <dbReference type="EMBL" id="MCI83278.1"/>
    </source>
</evidence>
<sequence length="39" mass="4586">MRFGVGEMRCFRQKTMEKSGSPPSRSQAWLGDEIERLKR</sequence>
<name>A0A392V4Q6_9FABA</name>
<feature type="region of interest" description="Disordered" evidence="1">
    <location>
        <begin position="12"/>
        <end position="39"/>
    </location>
</feature>
<proteinExistence type="predicted"/>
<protein>
    <submittedName>
        <fullName evidence="2">Uncharacterized protein</fullName>
    </submittedName>
</protein>
<dbReference type="Proteomes" id="UP000265520">
    <property type="component" value="Unassembled WGS sequence"/>
</dbReference>
<accession>A0A392V4Q6</accession>
<reference evidence="2 3" key="1">
    <citation type="journal article" date="2018" name="Front. Plant Sci.">
        <title>Red Clover (Trifolium pratense) and Zigzag Clover (T. medium) - A Picture of Genomic Similarities and Differences.</title>
        <authorList>
            <person name="Dluhosova J."/>
            <person name="Istvanek J."/>
            <person name="Nedelnik J."/>
            <person name="Repkova J."/>
        </authorList>
    </citation>
    <scope>NUCLEOTIDE SEQUENCE [LARGE SCALE GENOMIC DNA]</scope>
    <source>
        <strain evidence="3">cv. 10/8</strain>
        <tissue evidence="2">Leaf</tissue>
    </source>
</reference>
<evidence type="ECO:0000256" key="1">
    <source>
        <dbReference type="SAM" id="MobiDB-lite"/>
    </source>
</evidence>
<dbReference type="EMBL" id="LXQA011063337">
    <property type="protein sequence ID" value="MCI83278.1"/>
    <property type="molecule type" value="Genomic_DNA"/>
</dbReference>
<comment type="caution">
    <text evidence="2">The sequence shown here is derived from an EMBL/GenBank/DDBJ whole genome shotgun (WGS) entry which is preliminary data.</text>
</comment>